<feature type="active site" description="Cysteine sulfenic acid (-SOH) intermediate" evidence="6">
    <location>
        <position position="58"/>
    </location>
</feature>
<dbReference type="InterPro" id="IPR013766">
    <property type="entry name" value="Thioredoxin_domain"/>
</dbReference>
<dbReference type="GO" id="GO:0045454">
    <property type="term" value="P:cell redox homeostasis"/>
    <property type="evidence" value="ECO:0007669"/>
    <property type="project" value="EnsemblFungi"/>
</dbReference>
<dbReference type="GO" id="GO:0010038">
    <property type="term" value="P:response to metal ion"/>
    <property type="evidence" value="ECO:0007669"/>
    <property type="project" value="EnsemblFungi"/>
</dbReference>
<accession>A0A074VXV5</accession>
<evidence type="ECO:0000256" key="4">
    <source>
        <dbReference type="ARBA" id="ARBA00023002"/>
    </source>
</evidence>
<dbReference type="GO" id="GO:0008379">
    <property type="term" value="F:thioredoxin peroxidase activity"/>
    <property type="evidence" value="ECO:0007669"/>
    <property type="project" value="EnsemblFungi"/>
</dbReference>
<evidence type="ECO:0000313" key="10">
    <source>
        <dbReference type="Proteomes" id="UP000030672"/>
    </source>
</evidence>
<comment type="similarity">
    <text evidence="1 7">Belongs to the peroxiredoxin family. Prx5 subfamily.</text>
</comment>
<dbReference type="GO" id="GO:0005739">
    <property type="term" value="C:mitochondrion"/>
    <property type="evidence" value="ECO:0007669"/>
    <property type="project" value="TreeGrafter"/>
</dbReference>
<evidence type="ECO:0000256" key="3">
    <source>
        <dbReference type="ARBA" id="ARBA00022862"/>
    </source>
</evidence>
<keyword evidence="10" id="KW-1185">Reference proteome</keyword>
<evidence type="ECO:0000256" key="5">
    <source>
        <dbReference type="ARBA" id="ARBA00023284"/>
    </source>
</evidence>
<dbReference type="InterPro" id="IPR037944">
    <property type="entry name" value="PRX5-like"/>
</dbReference>
<dbReference type="PROSITE" id="PS51352">
    <property type="entry name" value="THIOREDOXIN_2"/>
    <property type="match status" value="1"/>
</dbReference>
<dbReference type="HOGENOM" id="CLU_072440_1_1_1"/>
<dbReference type="Gene3D" id="3.40.30.10">
    <property type="entry name" value="Glutaredoxin"/>
    <property type="match status" value="1"/>
</dbReference>
<dbReference type="CDD" id="cd03013">
    <property type="entry name" value="PRX5_like"/>
    <property type="match status" value="1"/>
</dbReference>
<gene>
    <name evidence="9" type="ORF">M437DRAFT_72501</name>
</gene>
<dbReference type="GO" id="GO:0042744">
    <property type="term" value="P:hydrogen peroxide catabolic process"/>
    <property type="evidence" value="ECO:0007669"/>
    <property type="project" value="TreeGrafter"/>
</dbReference>
<dbReference type="InterPro" id="IPR013740">
    <property type="entry name" value="Redoxin"/>
</dbReference>
<evidence type="ECO:0000256" key="1">
    <source>
        <dbReference type="ARBA" id="ARBA00010505"/>
    </source>
</evidence>
<evidence type="ECO:0000256" key="6">
    <source>
        <dbReference type="PIRSR" id="PIRSR637944-1"/>
    </source>
</evidence>
<keyword evidence="2 7" id="KW-0575">Peroxidase</keyword>
<evidence type="ECO:0000313" key="9">
    <source>
        <dbReference type="EMBL" id="KEQ65605.1"/>
    </source>
</evidence>
<proteinExistence type="inferred from homology"/>
<sequence length="170" mass="18724">MVLKAGDKFPEGVKFGWAPILDEDPTVCGIPQLYDANKEWAGKKVVIVAVPGAFTPSCSAYHLPPYVQKFQELKSKGVDIVAFISNNDEFVLNGWGKVNQVPKGEDFLMLSDSKTFFSENYGWQVGTDKGGRTGRWAMIVEKDGTISYAENEARIQDVQVSSVEAVLSKL</sequence>
<evidence type="ECO:0000256" key="7">
    <source>
        <dbReference type="RuleBase" id="RU366011"/>
    </source>
</evidence>
<dbReference type="GO" id="GO:0005777">
    <property type="term" value="C:peroxisome"/>
    <property type="evidence" value="ECO:0007669"/>
    <property type="project" value="TreeGrafter"/>
</dbReference>
<dbReference type="GO" id="GO:0034599">
    <property type="term" value="P:cellular response to oxidative stress"/>
    <property type="evidence" value="ECO:0007669"/>
    <property type="project" value="EnsemblFungi"/>
</dbReference>
<dbReference type="GeneID" id="63919241"/>
<keyword evidence="4 7" id="KW-0560">Oxidoreductase</keyword>
<dbReference type="Pfam" id="PF08534">
    <property type="entry name" value="Redoxin"/>
    <property type="match status" value="1"/>
</dbReference>
<dbReference type="EMBL" id="KL584826">
    <property type="protein sequence ID" value="KEQ65605.1"/>
    <property type="molecule type" value="Genomic_DNA"/>
</dbReference>
<dbReference type="InterPro" id="IPR036249">
    <property type="entry name" value="Thioredoxin-like_sf"/>
</dbReference>
<dbReference type="PANTHER" id="PTHR10430:SF16">
    <property type="entry name" value="PEROXIREDOXIN-5, MITOCHONDRIAL"/>
    <property type="match status" value="1"/>
</dbReference>
<keyword evidence="3 7" id="KW-0049">Antioxidant</keyword>
<keyword evidence="5 7" id="KW-0676">Redox-active center</keyword>
<reference evidence="9 10" key="1">
    <citation type="journal article" date="2014" name="BMC Genomics">
        <title>Genome sequencing of four Aureobasidium pullulans varieties: biotechnological potential, stress tolerance, and description of new species.</title>
        <authorList>
            <person name="Gostin Ar C."/>
            <person name="Ohm R.A."/>
            <person name="Kogej T."/>
            <person name="Sonjak S."/>
            <person name="Turk M."/>
            <person name="Zajc J."/>
            <person name="Zalar P."/>
            <person name="Grube M."/>
            <person name="Sun H."/>
            <person name="Han J."/>
            <person name="Sharma A."/>
            <person name="Chiniquy J."/>
            <person name="Ngan C.Y."/>
            <person name="Lipzen A."/>
            <person name="Barry K."/>
            <person name="Grigoriev I.V."/>
            <person name="Gunde-Cimerman N."/>
        </authorList>
    </citation>
    <scope>NUCLEOTIDE SEQUENCE [LARGE SCALE GENOMIC DNA]</scope>
    <source>
        <strain evidence="9 10">CBS 110374</strain>
    </source>
</reference>
<comment type="function">
    <text evidence="7">Thiol-specific peroxidase that catalyzes the reduction of hydrogen peroxide and organic hydroperoxides to water and alcohols, respectively. Plays a role in cell protection against oxidative stress by detoxifying peroxides.</text>
</comment>
<dbReference type="AlphaFoldDB" id="A0A074VXV5"/>
<protein>
    <submittedName>
        <fullName evidence="9">AhpC/TSA family protein-like protein</fullName>
    </submittedName>
</protein>
<name>A0A074VXV5_AURM1</name>
<organism evidence="9 10">
    <name type="scientific">Aureobasidium melanogenum (strain CBS 110374)</name>
    <name type="common">Aureobasidium pullulans var. melanogenum</name>
    <dbReference type="NCBI Taxonomy" id="1043003"/>
    <lineage>
        <taxon>Eukaryota</taxon>
        <taxon>Fungi</taxon>
        <taxon>Dikarya</taxon>
        <taxon>Ascomycota</taxon>
        <taxon>Pezizomycotina</taxon>
        <taxon>Dothideomycetes</taxon>
        <taxon>Dothideomycetidae</taxon>
        <taxon>Dothideales</taxon>
        <taxon>Saccotheciaceae</taxon>
        <taxon>Aureobasidium</taxon>
    </lineage>
</organism>
<evidence type="ECO:0000259" key="8">
    <source>
        <dbReference type="PROSITE" id="PS51352"/>
    </source>
</evidence>
<dbReference type="SUPFAM" id="SSF52833">
    <property type="entry name" value="Thioredoxin-like"/>
    <property type="match status" value="1"/>
</dbReference>
<evidence type="ECO:0000256" key="2">
    <source>
        <dbReference type="ARBA" id="ARBA00022559"/>
    </source>
</evidence>
<dbReference type="PANTHER" id="PTHR10430">
    <property type="entry name" value="PEROXIREDOXIN"/>
    <property type="match status" value="1"/>
</dbReference>
<feature type="domain" description="Thioredoxin" evidence="8">
    <location>
        <begin position="3"/>
        <end position="170"/>
    </location>
</feature>
<dbReference type="STRING" id="1043003.A0A074VXV5"/>
<dbReference type="Proteomes" id="UP000030672">
    <property type="component" value="Unassembled WGS sequence"/>
</dbReference>
<dbReference type="RefSeq" id="XP_040882628.1">
    <property type="nucleotide sequence ID" value="XM_041025868.1"/>
</dbReference>